<name>A0A484HBM6_9ZZZZ</name>
<dbReference type="GO" id="GO:0005829">
    <property type="term" value="C:cytosol"/>
    <property type="evidence" value="ECO:0007669"/>
    <property type="project" value="TreeGrafter"/>
</dbReference>
<evidence type="ECO:0000256" key="9">
    <source>
        <dbReference type="ARBA" id="ARBA00032406"/>
    </source>
</evidence>
<dbReference type="UniPathway" id="UPA00868">
    <property type="reaction ID" value="UER00840"/>
</dbReference>
<dbReference type="InterPro" id="IPR006255">
    <property type="entry name" value="SucB"/>
</dbReference>
<comment type="similarity">
    <text evidence="3">Belongs to the 2-oxoacid dehydrogenase family.</text>
</comment>
<dbReference type="AlphaFoldDB" id="A0A484HBM6"/>
<evidence type="ECO:0000256" key="3">
    <source>
        <dbReference type="ARBA" id="ARBA00007317"/>
    </source>
</evidence>
<evidence type="ECO:0000256" key="8">
    <source>
        <dbReference type="ARBA" id="ARBA00023315"/>
    </source>
</evidence>
<dbReference type="EMBL" id="LR026963">
    <property type="protein sequence ID" value="VBB69558.1"/>
    <property type="molecule type" value="Genomic_DNA"/>
</dbReference>
<feature type="domain" description="Lipoyl-binding" evidence="10">
    <location>
        <begin position="2"/>
        <end position="77"/>
    </location>
</feature>
<evidence type="ECO:0000313" key="12">
    <source>
        <dbReference type="EMBL" id="VBB69558.1"/>
    </source>
</evidence>
<dbReference type="Pfam" id="PF02817">
    <property type="entry name" value="E3_binding"/>
    <property type="match status" value="1"/>
</dbReference>
<dbReference type="GO" id="GO:0045252">
    <property type="term" value="C:oxoglutarate dehydrogenase complex"/>
    <property type="evidence" value="ECO:0007669"/>
    <property type="project" value="InterPro"/>
</dbReference>
<dbReference type="PANTHER" id="PTHR43416:SF5">
    <property type="entry name" value="DIHYDROLIPOYLLYSINE-RESIDUE SUCCINYLTRANSFERASE COMPONENT OF 2-OXOGLUTARATE DEHYDROGENASE COMPLEX, MITOCHONDRIAL"/>
    <property type="match status" value="1"/>
</dbReference>
<dbReference type="FunFam" id="3.30.559.10:FF:000007">
    <property type="entry name" value="Dihydrolipoamide acetyltransferase component of pyruvate dehydrogenase complex"/>
    <property type="match status" value="1"/>
</dbReference>
<dbReference type="Pfam" id="PF00364">
    <property type="entry name" value="Biotin_lipoyl"/>
    <property type="match status" value="1"/>
</dbReference>
<keyword evidence="6 12" id="KW-0808">Transferase</keyword>
<dbReference type="CDD" id="cd06849">
    <property type="entry name" value="lipoyl_domain"/>
    <property type="match status" value="1"/>
</dbReference>
<dbReference type="NCBIfam" id="NF004309">
    <property type="entry name" value="PRK05704.1"/>
    <property type="match status" value="1"/>
</dbReference>
<proteinExistence type="inferred from homology"/>
<dbReference type="Pfam" id="PF00198">
    <property type="entry name" value="2-oxoacid_dh"/>
    <property type="match status" value="1"/>
</dbReference>
<dbReference type="GO" id="GO:0033512">
    <property type="term" value="P:L-lysine catabolic process to acetyl-CoA via saccharopine"/>
    <property type="evidence" value="ECO:0007669"/>
    <property type="project" value="UniProtKB-UniPathway"/>
</dbReference>
<dbReference type="PROSITE" id="PS51826">
    <property type="entry name" value="PSBD"/>
    <property type="match status" value="1"/>
</dbReference>
<dbReference type="EC" id="2.3.1.61" evidence="4"/>
<dbReference type="Gene3D" id="2.40.50.100">
    <property type="match status" value="1"/>
</dbReference>
<dbReference type="Gene3D" id="4.10.320.10">
    <property type="entry name" value="E3-binding domain"/>
    <property type="match status" value="1"/>
</dbReference>
<evidence type="ECO:0000256" key="2">
    <source>
        <dbReference type="ARBA" id="ARBA00005145"/>
    </source>
</evidence>
<dbReference type="InterPro" id="IPR004167">
    <property type="entry name" value="PSBD"/>
</dbReference>
<reference evidence="12" key="1">
    <citation type="submission" date="2018-10" db="EMBL/GenBank/DDBJ databases">
        <authorList>
            <person name="Gruber-Vodicka H."/>
            <person name="Jaeckle O."/>
        </authorList>
    </citation>
    <scope>NUCLEOTIDE SEQUENCE</scope>
</reference>
<organism evidence="12">
    <name type="scientific">invertebrate metagenome</name>
    <dbReference type="NCBI Taxonomy" id="1711999"/>
    <lineage>
        <taxon>unclassified sequences</taxon>
        <taxon>metagenomes</taxon>
        <taxon>organismal metagenomes</taxon>
    </lineage>
</organism>
<evidence type="ECO:0000256" key="5">
    <source>
        <dbReference type="ARBA" id="ARBA00022532"/>
    </source>
</evidence>
<evidence type="ECO:0000256" key="7">
    <source>
        <dbReference type="ARBA" id="ARBA00022823"/>
    </source>
</evidence>
<dbReference type="NCBIfam" id="TIGR01347">
    <property type="entry name" value="sucB"/>
    <property type="match status" value="1"/>
</dbReference>
<comment type="cofactor">
    <cofactor evidence="1">
        <name>(R)-lipoate</name>
        <dbReference type="ChEBI" id="CHEBI:83088"/>
    </cofactor>
</comment>
<dbReference type="InterPro" id="IPR050537">
    <property type="entry name" value="2-oxoacid_dehydrogenase"/>
</dbReference>
<keyword evidence="5" id="KW-0816">Tricarboxylic acid cycle</keyword>
<dbReference type="InterPro" id="IPR023213">
    <property type="entry name" value="CAT-like_dom_sf"/>
</dbReference>
<keyword evidence="7" id="KW-0450">Lipoyl</keyword>
<keyword evidence="8 12" id="KW-0012">Acyltransferase</keyword>
<dbReference type="SUPFAM" id="SSF47005">
    <property type="entry name" value="Peripheral subunit-binding domain of 2-oxo acid dehydrogenase complex"/>
    <property type="match status" value="1"/>
</dbReference>
<feature type="domain" description="Peripheral subunit-binding (PSBD)" evidence="11">
    <location>
        <begin position="115"/>
        <end position="152"/>
    </location>
</feature>
<sequence>MSTEIKVPPLGESVTEATVAKWFKASGELVSIDEPLVELETDKVTVEVPAPVTGILGEPLVAAGETIAVGAVLCVIAEVSSAVGPFTPSDIQSRLTSDKEVKKEAKESVPHVTDHLSPAVRRIVAEQTLTPSVIPATGRGGRLTKEDVINFQSAPLASAAPAFSTTESAGRGEKRVRMTRLRQRIAARLKDAQNTAAMLTTFNEVDMTEIIALRNRHRVAFEKQYKAHLGFMTFFTKACVAALKTFPAVNAEIDGEEIIYKEYCHIGVAVSTPQGLVVPVVRDADLKCFATVETEITELVRRARDGELTVADLSEGTFTITNGGIYGSLMSTPILNPPQSGILGMHRIQPRPVVGLDGLIHARPMMYVALSYDHRIIDGREAVSFLVRVKECIEDPVRLLLEV</sequence>
<evidence type="ECO:0000259" key="10">
    <source>
        <dbReference type="PROSITE" id="PS50968"/>
    </source>
</evidence>
<protein>
    <recommendedName>
        <fullName evidence="4">dihydrolipoyllysine-residue succinyltransferase</fullName>
        <ecNumber evidence="4">2.3.1.61</ecNumber>
    </recommendedName>
    <alternativeName>
        <fullName evidence="9">2-oxoglutarate dehydrogenase complex component E2</fullName>
    </alternativeName>
</protein>
<dbReference type="SUPFAM" id="SSF52777">
    <property type="entry name" value="CoA-dependent acyltransferases"/>
    <property type="match status" value="1"/>
</dbReference>
<dbReference type="InterPro" id="IPR000089">
    <property type="entry name" value="Biotin_lipoyl"/>
</dbReference>
<dbReference type="SUPFAM" id="SSF51230">
    <property type="entry name" value="Single hybrid motif"/>
    <property type="match status" value="1"/>
</dbReference>
<dbReference type="PANTHER" id="PTHR43416">
    <property type="entry name" value="DIHYDROLIPOYLLYSINE-RESIDUE SUCCINYLTRANSFERASE COMPONENT OF 2-OXOGLUTARATE DEHYDROGENASE COMPLEX, MITOCHONDRIAL-RELATED"/>
    <property type="match status" value="1"/>
</dbReference>
<comment type="pathway">
    <text evidence="2">Amino-acid degradation; L-lysine degradation via saccharopine pathway; glutaryl-CoA from L-lysine: step 6/6.</text>
</comment>
<evidence type="ECO:0000256" key="6">
    <source>
        <dbReference type="ARBA" id="ARBA00022679"/>
    </source>
</evidence>
<gene>
    <name evidence="12" type="ORF">RIEGSTA812A_PEG_1031</name>
</gene>
<dbReference type="InterPro" id="IPR001078">
    <property type="entry name" value="2-oxoacid_DH_actylTfrase"/>
</dbReference>
<dbReference type="InterPro" id="IPR003016">
    <property type="entry name" value="2-oxoA_DH_lipoyl-BS"/>
</dbReference>
<dbReference type="GO" id="GO:0004149">
    <property type="term" value="F:dihydrolipoyllysine-residue succinyltransferase activity"/>
    <property type="evidence" value="ECO:0007669"/>
    <property type="project" value="UniProtKB-EC"/>
</dbReference>
<dbReference type="PROSITE" id="PS50968">
    <property type="entry name" value="BIOTINYL_LIPOYL"/>
    <property type="match status" value="1"/>
</dbReference>
<dbReference type="PROSITE" id="PS00189">
    <property type="entry name" value="LIPOYL"/>
    <property type="match status" value="1"/>
</dbReference>
<accession>A0A484HBM6</accession>
<evidence type="ECO:0000256" key="1">
    <source>
        <dbReference type="ARBA" id="ARBA00001938"/>
    </source>
</evidence>
<dbReference type="InterPro" id="IPR036625">
    <property type="entry name" value="E3-bd_dom_sf"/>
</dbReference>
<dbReference type="Gene3D" id="3.30.559.10">
    <property type="entry name" value="Chloramphenicol acetyltransferase-like domain"/>
    <property type="match status" value="1"/>
</dbReference>
<dbReference type="GO" id="GO:0006099">
    <property type="term" value="P:tricarboxylic acid cycle"/>
    <property type="evidence" value="ECO:0007669"/>
    <property type="project" value="UniProtKB-KW"/>
</dbReference>
<dbReference type="InterPro" id="IPR011053">
    <property type="entry name" value="Single_hybrid_motif"/>
</dbReference>
<evidence type="ECO:0000259" key="11">
    <source>
        <dbReference type="PROSITE" id="PS51826"/>
    </source>
</evidence>
<evidence type="ECO:0000256" key="4">
    <source>
        <dbReference type="ARBA" id="ARBA00012945"/>
    </source>
</evidence>